<dbReference type="KEGG" id="ptw:TUM18999_11870"/>
<dbReference type="Proteomes" id="UP001054892">
    <property type="component" value="Unassembled WGS sequence"/>
</dbReference>
<keyword evidence="7 11" id="KW-1133">Transmembrane helix</keyword>
<feature type="domain" description="General secretion pathway GspH" evidence="12">
    <location>
        <begin position="52"/>
        <end position="166"/>
    </location>
</feature>
<evidence type="ECO:0000256" key="1">
    <source>
        <dbReference type="ARBA" id="ARBA00004377"/>
    </source>
</evidence>
<comment type="subcellular location">
    <subcellularLocation>
        <location evidence="1">Cell inner membrane</location>
        <topology evidence="1">Single-pass membrane protein</topology>
    </subcellularLocation>
</comment>
<keyword evidence="4" id="KW-0488">Methylation</keyword>
<evidence type="ECO:0000313" key="14">
    <source>
        <dbReference type="EMBL" id="GJN53317.1"/>
    </source>
</evidence>
<evidence type="ECO:0000313" key="13">
    <source>
        <dbReference type="EMBL" id="BCG22996.1"/>
    </source>
</evidence>
<dbReference type="AlphaFoldDB" id="A0A6J4E196"/>
<feature type="transmembrane region" description="Helical" evidence="11">
    <location>
        <begin position="21"/>
        <end position="43"/>
    </location>
</feature>
<name>A0A6J4E196_9PSED</name>
<protein>
    <recommendedName>
        <fullName evidence="2">Type II secretion system protein H</fullName>
    </recommendedName>
    <alternativeName>
        <fullName evidence="10">General secretion pathway protein H</fullName>
    </alternativeName>
</protein>
<keyword evidence="8 11" id="KW-0472">Membrane</keyword>
<evidence type="ECO:0000256" key="2">
    <source>
        <dbReference type="ARBA" id="ARBA00021549"/>
    </source>
</evidence>
<evidence type="ECO:0000313" key="16">
    <source>
        <dbReference type="Proteomes" id="UP001054892"/>
    </source>
</evidence>
<dbReference type="Proteomes" id="UP000509383">
    <property type="component" value="Chromosome"/>
</dbReference>
<comment type="similarity">
    <text evidence="9">Belongs to the GSP H family.</text>
</comment>
<reference evidence="13 15" key="1">
    <citation type="submission" date="2020-05" db="EMBL/GenBank/DDBJ databases">
        <title>Characterization of novel class B3 metallo-beta-lactamase from novel Pseudomonas species.</title>
        <authorList>
            <person name="Yamada K."/>
            <person name="Aoki K."/>
            <person name="Ishii Y."/>
        </authorList>
    </citation>
    <scope>NUCLEOTIDE SEQUENCE [LARGE SCALE GENOMIC DNA]</scope>
    <source>
        <strain evidence="13 15">TUM18999</strain>
        <strain evidence="14 16">TUM20286</strain>
    </source>
</reference>
<evidence type="ECO:0000256" key="6">
    <source>
        <dbReference type="ARBA" id="ARBA00022692"/>
    </source>
</evidence>
<evidence type="ECO:0000259" key="12">
    <source>
        <dbReference type="Pfam" id="PF12019"/>
    </source>
</evidence>
<organism evidence="13 15">
    <name type="scientific">Pseudomonas tohonis</name>
    <dbReference type="NCBI Taxonomy" id="2725477"/>
    <lineage>
        <taxon>Bacteria</taxon>
        <taxon>Pseudomonadati</taxon>
        <taxon>Pseudomonadota</taxon>
        <taxon>Gammaproteobacteria</taxon>
        <taxon>Pseudomonadales</taxon>
        <taxon>Pseudomonadaceae</taxon>
        <taxon>Pseudomonas</taxon>
    </lineage>
</organism>
<proteinExistence type="inferred from homology"/>
<keyword evidence="6 11" id="KW-0812">Transmembrane</keyword>
<evidence type="ECO:0000313" key="15">
    <source>
        <dbReference type="Proteomes" id="UP000509383"/>
    </source>
</evidence>
<dbReference type="GO" id="GO:0005886">
    <property type="term" value="C:plasma membrane"/>
    <property type="evidence" value="ECO:0007669"/>
    <property type="project" value="UniProtKB-SubCell"/>
</dbReference>
<evidence type="ECO:0000256" key="3">
    <source>
        <dbReference type="ARBA" id="ARBA00022475"/>
    </source>
</evidence>
<dbReference type="InterPro" id="IPR022346">
    <property type="entry name" value="T2SS_GspH"/>
</dbReference>
<dbReference type="RefSeq" id="WP_173173368.1">
    <property type="nucleotide sequence ID" value="NZ_AP023189.1"/>
</dbReference>
<evidence type="ECO:0000256" key="10">
    <source>
        <dbReference type="ARBA" id="ARBA00030775"/>
    </source>
</evidence>
<keyword evidence="3" id="KW-1003">Cell membrane</keyword>
<dbReference type="InterPro" id="IPR045584">
    <property type="entry name" value="Pilin-like"/>
</dbReference>
<dbReference type="EMBL" id="AP023189">
    <property type="protein sequence ID" value="BCG22996.1"/>
    <property type="molecule type" value="Genomic_DNA"/>
</dbReference>
<sequence length="175" mass="19202">MELEQGQMERKNLGMGLASQLISLAVLSIIIAMSLPSCLSWVMGHRVAGFSRDLAHAVHQARHLALTEGRRVTLCPLDNEGRCTRDWSKALSTFFDDEGHRVLTSQDHLISLLDVPPGIDLHWGGAGNKRSIHFNGSGLTAISNGTFVVSASTSRIERRIIINRQGRVRTKHGGE</sequence>
<dbReference type="GO" id="GO:0015628">
    <property type="term" value="P:protein secretion by the type II secretion system"/>
    <property type="evidence" value="ECO:0007669"/>
    <property type="project" value="InterPro"/>
</dbReference>
<keyword evidence="16" id="KW-1185">Reference proteome</keyword>
<dbReference type="Gene3D" id="3.55.40.10">
    <property type="entry name" value="minor pseudopilin epsh domain"/>
    <property type="match status" value="1"/>
</dbReference>
<evidence type="ECO:0000256" key="7">
    <source>
        <dbReference type="ARBA" id="ARBA00022989"/>
    </source>
</evidence>
<dbReference type="Pfam" id="PF12019">
    <property type="entry name" value="GspH"/>
    <property type="match status" value="1"/>
</dbReference>
<evidence type="ECO:0000256" key="9">
    <source>
        <dbReference type="ARBA" id="ARBA00025772"/>
    </source>
</evidence>
<evidence type="ECO:0000256" key="4">
    <source>
        <dbReference type="ARBA" id="ARBA00022481"/>
    </source>
</evidence>
<dbReference type="GO" id="GO:0015627">
    <property type="term" value="C:type II protein secretion system complex"/>
    <property type="evidence" value="ECO:0007669"/>
    <property type="project" value="InterPro"/>
</dbReference>
<evidence type="ECO:0000256" key="8">
    <source>
        <dbReference type="ARBA" id="ARBA00023136"/>
    </source>
</evidence>
<accession>A0A6J4E196</accession>
<evidence type="ECO:0000256" key="11">
    <source>
        <dbReference type="SAM" id="Phobius"/>
    </source>
</evidence>
<dbReference type="SUPFAM" id="SSF54523">
    <property type="entry name" value="Pili subunits"/>
    <property type="match status" value="1"/>
</dbReference>
<evidence type="ECO:0000256" key="5">
    <source>
        <dbReference type="ARBA" id="ARBA00022519"/>
    </source>
</evidence>
<gene>
    <name evidence="13" type="primary">fimT</name>
    <name evidence="13" type="ORF">TUM18999_11870</name>
    <name evidence="14" type="ORF">TUM20286_30690</name>
</gene>
<keyword evidence="5" id="KW-0997">Cell inner membrane</keyword>
<dbReference type="EMBL" id="BQKM01000006">
    <property type="protein sequence ID" value="GJN53317.1"/>
    <property type="molecule type" value="Genomic_DNA"/>
</dbReference>